<dbReference type="Gene3D" id="3.40.390.10">
    <property type="entry name" value="Collagenase (Catalytic Domain)"/>
    <property type="match status" value="1"/>
</dbReference>
<keyword evidence="2" id="KW-1185">Reference proteome</keyword>
<protein>
    <submittedName>
        <fullName evidence="1">Uncharacterized protein</fullName>
    </submittedName>
</protein>
<dbReference type="Proteomes" id="UP000646484">
    <property type="component" value="Unassembled WGS sequence"/>
</dbReference>
<proteinExistence type="predicted"/>
<evidence type="ECO:0000313" key="1">
    <source>
        <dbReference type="EMBL" id="MBC5621688.1"/>
    </source>
</evidence>
<dbReference type="PROSITE" id="PS51257">
    <property type="entry name" value="PROKAR_LIPOPROTEIN"/>
    <property type="match status" value="1"/>
</dbReference>
<dbReference type="InterPro" id="IPR024079">
    <property type="entry name" value="MetalloPept_cat_dom_sf"/>
</dbReference>
<dbReference type="RefSeq" id="WP_099291437.1">
    <property type="nucleotide sequence ID" value="NZ_JACOOH010000004.1"/>
</dbReference>
<dbReference type="EMBL" id="JACOOH010000004">
    <property type="protein sequence ID" value="MBC5621688.1"/>
    <property type="molecule type" value="Genomic_DNA"/>
</dbReference>
<comment type="caution">
    <text evidence="1">The sequence shown here is derived from an EMBL/GenBank/DDBJ whole genome shotgun (WGS) entry which is preliminary data.</text>
</comment>
<reference evidence="1 2" key="1">
    <citation type="submission" date="2020-08" db="EMBL/GenBank/DDBJ databases">
        <title>Genome public.</title>
        <authorList>
            <person name="Liu C."/>
            <person name="Sun Q."/>
        </authorList>
    </citation>
    <scope>NUCLEOTIDE SEQUENCE [LARGE SCALE GENOMIC DNA]</scope>
    <source>
        <strain evidence="1 2">NSJ-56</strain>
    </source>
</reference>
<organism evidence="1 2">
    <name type="scientific">Butyricimonas hominis</name>
    <dbReference type="NCBI Taxonomy" id="2763032"/>
    <lineage>
        <taxon>Bacteria</taxon>
        <taxon>Pseudomonadati</taxon>
        <taxon>Bacteroidota</taxon>
        <taxon>Bacteroidia</taxon>
        <taxon>Bacteroidales</taxon>
        <taxon>Odoribacteraceae</taxon>
        <taxon>Butyricimonas</taxon>
    </lineage>
</organism>
<accession>A0ABR7D180</accession>
<gene>
    <name evidence="1" type="ORF">H8S64_11325</name>
</gene>
<name>A0ABR7D180_9BACT</name>
<evidence type="ECO:0000313" key="2">
    <source>
        <dbReference type="Proteomes" id="UP000646484"/>
    </source>
</evidence>
<sequence>MKKIFYLILISLFIGGCEKDDDFFFENPVTEGNIKLVRLRADHNTLLPDGKATMKFYAEAYNILELPDYTPTYEGDSAIYIPGIVRDTSLIPADLLPTGLFRLLDDSGNEYSDFSFSTTDTRERTIRFRVEAGELTSEEVEIRVRPLPREKYEEIEIPVIFHVLHPAKNPSIAPIDITPETVEKNVKRLNDVFNGEATTDPNGGNARIIFRLAEYDNNGVKLENPGIHYYEIESSVVFKESDDYQIYVMSKGSTLMYDYRNYLNIWLINDPRGSSFIVRGPNVIDQPENPIPGLNAGALSATFPERPTDIGFFVNMSHFLNPLQSADYFEISTAMAQYLGLLTTRGVEAYGETNFVNGDTDYCSDTPYYWNDFSSVFKNNSKGNSTDKNTLYFTSYNVMDSYSYKNSITVDQVARVRLHLERCPSRWMYKSKFAFTGKLEDRK</sequence>